<gene>
    <name evidence="2" type="ORF">KUM34_013090</name>
</gene>
<protein>
    <submittedName>
        <fullName evidence="2">Uncharacterized protein</fullName>
    </submittedName>
</protein>
<proteinExistence type="predicted"/>
<dbReference type="EMBL" id="CP083974">
    <property type="protein sequence ID" value="UZF42870.1"/>
    <property type="molecule type" value="Genomic_DNA"/>
</dbReference>
<dbReference type="Proteomes" id="UP001162740">
    <property type="component" value="Chromosome"/>
</dbReference>
<feature type="region of interest" description="Disordered" evidence="1">
    <location>
        <begin position="1"/>
        <end position="36"/>
    </location>
</feature>
<accession>A0AA46WRJ4</accession>
<reference evidence="2 3" key="1">
    <citation type="journal article" date="2021" name="Front. Microbiol.">
        <title>Bacterial Transformation of Aromatic Monomers in Softwood Black Liquor.</title>
        <authorList>
            <person name="Navas L.E."/>
            <person name="Dexter G."/>
            <person name="Liu J."/>
            <person name="Levy-Booth D."/>
            <person name="Cho M."/>
            <person name="Jang S.K."/>
            <person name="Mansfield S.D."/>
            <person name="Renneckar S."/>
            <person name="Mohn W.W."/>
            <person name="Eltis L.D."/>
        </authorList>
    </citation>
    <scope>NUCLEOTIDE SEQUENCE [LARGE SCALE GENOMIC DNA]</scope>
    <source>
        <strain evidence="2 3">GD02</strain>
    </source>
</reference>
<sequence length="88" mass="9377">MTVLRSIQPYSGGPRVASPLRAATTPPIRHIGPPGRLCSSSTAPELDGLCVRTSAGQCLNHHLEVAQGHLIYRRTAFFISNGTGHDNS</sequence>
<evidence type="ECO:0000313" key="2">
    <source>
        <dbReference type="EMBL" id="UZF42870.1"/>
    </source>
</evidence>
<organism evidence="2 3">
    <name type="scientific">Rhodococcus rhodochrous</name>
    <dbReference type="NCBI Taxonomy" id="1829"/>
    <lineage>
        <taxon>Bacteria</taxon>
        <taxon>Bacillati</taxon>
        <taxon>Actinomycetota</taxon>
        <taxon>Actinomycetes</taxon>
        <taxon>Mycobacteriales</taxon>
        <taxon>Nocardiaceae</taxon>
        <taxon>Rhodococcus</taxon>
    </lineage>
</organism>
<evidence type="ECO:0000313" key="3">
    <source>
        <dbReference type="Proteomes" id="UP001162740"/>
    </source>
</evidence>
<dbReference type="AlphaFoldDB" id="A0AA46WRJ4"/>
<evidence type="ECO:0000256" key="1">
    <source>
        <dbReference type="SAM" id="MobiDB-lite"/>
    </source>
</evidence>
<name>A0AA46WRJ4_RHORH</name>
<dbReference type="RefSeq" id="WP_143533334.1">
    <property type="nucleotide sequence ID" value="NZ_CBJNPB010000091.1"/>
</dbReference>